<dbReference type="EMBL" id="CP000360">
    <property type="protein sequence ID" value="ABF41517.1"/>
    <property type="molecule type" value="Genomic_DNA"/>
</dbReference>
<protein>
    <recommendedName>
        <fullName evidence="2">Anti-sigma factor antagonist</fullName>
    </recommendedName>
</protein>
<evidence type="ECO:0000313" key="5">
    <source>
        <dbReference type="Proteomes" id="UP000002432"/>
    </source>
</evidence>
<dbReference type="KEGG" id="aba:Acid345_2516"/>
<dbReference type="InterPro" id="IPR003658">
    <property type="entry name" value="Anti-sigma_ant"/>
</dbReference>
<evidence type="ECO:0000256" key="1">
    <source>
        <dbReference type="ARBA" id="ARBA00009013"/>
    </source>
</evidence>
<dbReference type="PANTHER" id="PTHR33495:SF2">
    <property type="entry name" value="ANTI-SIGMA FACTOR ANTAGONIST TM_1081-RELATED"/>
    <property type="match status" value="1"/>
</dbReference>
<dbReference type="PANTHER" id="PTHR33495">
    <property type="entry name" value="ANTI-SIGMA FACTOR ANTAGONIST TM_1081-RELATED-RELATED"/>
    <property type="match status" value="1"/>
</dbReference>
<dbReference type="STRING" id="204669.Acid345_2516"/>
<dbReference type="PROSITE" id="PS50801">
    <property type="entry name" value="STAS"/>
    <property type="match status" value="1"/>
</dbReference>
<accession>Q1INN3</accession>
<feature type="domain" description="STAS" evidence="3">
    <location>
        <begin position="3"/>
        <end position="113"/>
    </location>
</feature>
<dbReference type="AlphaFoldDB" id="Q1INN3"/>
<dbReference type="CDD" id="cd07043">
    <property type="entry name" value="STAS_anti-anti-sigma_factors"/>
    <property type="match status" value="1"/>
</dbReference>
<reference evidence="4 5" key="1">
    <citation type="journal article" date="2009" name="Appl. Environ. Microbiol.">
        <title>Three genomes from the phylum Acidobacteria provide insight into the lifestyles of these microorganisms in soils.</title>
        <authorList>
            <person name="Ward N.L."/>
            <person name="Challacombe J.F."/>
            <person name="Janssen P.H."/>
            <person name="Henrissat B."/>
            <person name="Coutinho P.M."/>
            <person name="Wu M."/>
            <person name="Xie G."/>
            <person name="Haft D.H."/>
            <person name="Sait M."/>
            <person name="Badger J."/>
            <person name="Barabote R.D."/>
            <person name="Bradley B."/>
            <person name="Brettin T.S."/>
            <person name="Brinkac L.M."/>
            <person name="Bruce D."/>
            <person name="Creasy T."/>
            <person name="Daugherty S.C."/>
            <person name="Davidsen T.M."/>
            <person name="DeBoy R.T."/>
            <person name="Detter J.C."/>
            <person name="Dodson R.J."/>
            <person name="Durkin A.S."/>
            <person name="Ganapathy A."/>
            <person name="Gwinn-Giglio M."/>
            <person name="Han C.S."/>
            <person name="Khouri H."/>
            <person name="Kiss H."/>
            <person name="Kothari S.P."/>
            <person name="Madupu R."/>
            <person name="Nelson K.E."/>
            <person name="Nelson W.C."/>
            <person name="Paulsen I."/>
            <person name="Penn K."/>
            <person name="Ren Q."/>
            <person name="Rosovitz M.J."/>
            <person name="Selengut J.D."/>
            <person name="Shrivastava S."/>
            <person name="Sullivan S.A."/>
            <person name="Tapia R."/>
            <person name="Thompson L.S."/>
            <person name="Watkins K.L."/>
            <person name="Yang Q."/>
            <person name="Yu C."/>
            <person name="Zafar N."/>
            <person name="Zhou L."/>
            <person name="Kuske C.R."/>
        </authorList>
    </citation>
    <scope>NUCLEOTIDE SEQUENCE [LARGE SCALE GENOMIC DNA]</scope>
    <source>
        <strain evidence="4 5">Ellin345</strain>
    </source>
</reference>
<organism evidence="4 5">
    <name type="scientific">Koribacter versatilis (strain Ellin345)</name>
    <dbReference type="NCBI Taxonomy" id="204669"/>
    <lineage>
        <taxon>Bacteria</taxon>
        <taxon>Pseudomonadati</taxon>
        <taxon>Acidobacteriota</taxon>
        <taxon>Terriglobia</taxon>
        <taxon>Terriglobales</taxon>
        <taxon>Candidatus Korobacteraceae</taxon>
        <taxon>Candidatus Korobacter</taxon>
    </lineage>
</organism>
<name>Q1INN3_KORVE</name>
<evidence type="ECO:0000256" key="2">
    <source>
        <dbReference type="RuleBase" id="RU003749"/>
    </source>
</evidence>
<dbReference type="NCBIfam" id="TIGR00377">
    <property type="entry name" value="ant_ant_sig"/>
    <property type="match status" value="1"/>
</dbReference>
<dbReference type="eggNOG" id="COG1366">
    <property type="taxonomic scope" value="Bacteria"/>
</dbReference>
<evidence type="ECO:0000313" key="4">
    <source>
        <dbReference type="EMBL" id="ABF41517.1"/>
    </source>
</evidence>
<dbReference type="Pfam" id="PF01740">
    <property type="entry name" value="STAS"/>
    <property type="match status" value="1"/>
</dbReference>
<dbReference type="EnsemblBacteria" id="ABF41517">
    <property type="protein sequence ID" value="ABF41517"/>
    <property type="gene ID" value="Acid345_2516"/>
</dbReference>
<dbReference type="Proteomes" id="UP000002432">
    <property type="component" value="Chromosome"/>
</dbReference>
<keyword evidence="5" id="KW-1185">Reference proteome</keyword>
<dbReference type="HOGENOM" id="CLU_115403_9_3_0"/>
<dbReference type="OrthoDB" id="9793697at2"/>
<gene>
    <name evidence="4" type="ordered locus">Acid345_2516</name>
</gene>
<comment type="similarity">
    <text evidence="1 2">Belongs to the anti-sigma-factor antagonist family.</text>
</comment>
<dbReference type="InterPro" id="IPR002645">
    <property type="entry name" value="STAS_dom"/>
</dbReference>
<dbReference type="InterPro" id="IPR036513">
    <property type="entry name" value="STAS_dom_sf"/>
</dbReference>
<sequence>MTMKASSRQVNGVTVIDLSGRITLGEGSVVLRDTIRDAVAQGNKKILLNLGDVTYIDSSGIGELVSGFTSVRNQGGELKLLNLTKKVHDLLQITKLYTVFDVKDDEATAIASFK</sequence>
<dbReference type="SUPFAM" id="SSF52091">
    <property type="entry name" value="SpoIIaa-like"/>
    <property type="match status" value="1"/>
</dbReference>
<evidence type="ECO:0000259" key="3">
    <source>
        <dbReference type="PROSITE" id="PS50801"/>
    </source>
</evidence>
<dbReference type="Gene3D" id="3.30.750.24">
    <property type="entry name" value="STAS domain"/>
    <property type="match status" value="1"/>
</dbReference>
<dbReference type="GO" id="GO:0043856">
    <property type="term" value="F:anti-sigma factor antagonist activity"/>
    <property type="evidence" value="ECO:0007669"/>
    <property type="project" value="InterPro"/>
</dbReference>
<proteinExistence type="inferred from homology"/>